<name>A0A9W9BHE0_9HYPO</name>
<evidence type="ECO:0000256" key="3">
    <source>
        <dbReference type="ARBA" id="ARBA00022670"/>
    </source>
</evidence>
<keyword evidence="3 6" id="KW-0645">Protease</keyword>
<keyword evidence="5" id="KW-0325">Glycoprotein</keyword>
<evidence type="ECO:0000256" key="5">
    <source>
        <dbReference type="ARBA" id="ARBA00023180"/>
    </source>
</evidence>
<dbReference type="EMBL" id="JAPEUR010000289">
    <property type="protein sequence ID" value="KAJ4312505.1"/>
    <property type="molecule type" value="Genomic_DNA"/>
</dbReference>
<dbReference type="Pfam" id="PF00450">
    <property type="entry name" value="Peptidase_S10"/>
    <property type="match status" value="1"/>
</dbReference>
<evidence type="ECO:0000256" key="1">
    <source>
        <dbReference type="ARBA" id="ARBA00009431"/>
    </source>
</evidence>
<keyword evidence="4 6" id="KW-0378">Hydrolase</keyword>
<dbReference type="PANTHER" id="PTHR11802">
    <property type="entry name" value="SERINE PROTEASE FAMILY S10 SERINE CARBOXYPEPTIDASE"/>
    <property type="match status" value="1"/>
</dbReference>
<evidence type="ECO:0000256" key="6">
    <source>
        <dbReference type="RuleBase" id="RU361156"/>
    </source>
</evidence>
<dbReference type="InterPro" id="IPR018202">
    <property type="entry name" value="Ser_caboxypep_ser_AS"/>
</dbReference>
<gene>
    <name evidence="7" type="ORF">N0V84_009909</name>
</gene>
<proteinExistence type="inferred from homology"/>
<keyword evidence="8" id="KW-1185">Reference proteome</keyword>
<organism evidence="7 8">
    <name type="scientific">Fusarium piperis</name>
    <dbReference type="NCBI Taxonomy" id="1435070"/>
    <lineage>
        <taxon>Eukaryota</taxon>
        <taxon>Fungi</taxon>
        <taxon>Dikarya</taxon>
        <taxon>Ascomycota</taxon>
        <taxon>Pezizomycotina</taxon>
        <taxon>Sordariomycetes</taxon>
        <taxon>Hypocreomycetidae</taxon>
        <taxon>Hypocreales</taxon>
        <taxon>Nectriaceae</taxon>
        <taxon>Fusarium</taxon>
        <taxon>Fusarium solani species complex</taxon>
    </lineage>
</organism>
<dbReference type="SUPFAM" id="SSF53474">
    <property type="entry name" value="alpha/beta-Hydrolases"/>
    <property type="match status" value="1"/>
</dbReference>
<dbReference type="InterPro" id="IPR029058">
    <property type="entry name" value="AB_hydrolase_fold"/>
</dbReference>
<dbReference type="GO" id="GO:0004185">
    <property type="term" value="F:serine-type carboxypeptidase activity"/>
    <property type="evidence" value="ECO:0007669"/>
    <property type="project" value="UniProtKB-UniRule"/>
</dbReference>
<dbReference type="AlphaFoldDB" id="A0A9W9BHE0"/>
<feature type="chain" id="PRO_5041020527" description="Carboxypeptidase" evidence="6">
    <location>
        <begin position="19"/>
        <end position="567"/>
    </location>
</feature>
<comment type="caution">
    <text evidence="7">The sequence shown here is derived from an EMBL/GenBank/DDBJ whole genome shotgun (WGS) entry which is preliminary data.</text>
</comment>
<comment type="similarity">
    <text evidence="1 6">Belongs to the peptidase S10 family.</text>
</comment>
<dbReference type="InterPro" id="IPR001563">
    <property type="entry name" value="Peptidase_S10"/>
</dbReference>
<evidence type="ECO:0000256" key="4">
    <source>
        <dbReference type="ARBA" id="ARBA00022801"/>
    </source>
</evidence>
<dbReference type="Gene3D" id="3.40.50.1820">
    <property type="entry name" value="alpha/beta hydrolase"/>
    <property type="match status" value="1"/>
</dbReference>
<feature type="signal peptide" evidence="6">
    <location>
        <begin position="1"/>
        <end position="18"/>
    </location>
</feature>
<dbReference type="OrthoDB" id="443318at2759"/>
<dbReference type="PRINTS" id="PR00724">
    <property type="entry name" value="CRBOXYPTASEC"/>
</dbReference>
<dbReference type="Proteomes" id="UP001140502">
    <property type="component" value="Unassembled WGS sequence"/>
</dbReference>
<evidence type="ECO:0000313" key="8">
    <source>
        <dbReference type="Proteomes" id="UP001140502"/>
    </source>
</evidence>
<keyword evidence="6" id="KW-0732">Signal</keyword>
<keyword evidence="2 6" id="KW-0121">Carboxypeptidase</keyword>
<dbReference type="PANTHER" id="PTHR11802:SF479">
    <property type="entry name" value="CARBOXYPEPTIDASE"/>
    <property type="match status" value="1"/>
</dbReference>
<reference evidence="7" key="1">
    <citation type="submission" date="2022-10" db="EMBL/GenBank/DDBJ databases">
        <title>Tapping the CABI collections for fungal endophytes: first genome assemblies for Collariella, Neodidymelliopsis, Ascochyta clinopodiicola, Didymella pomorum, Didymosphaeria variabile, Neocosmospora piperis and Neocucurbitaria cava.</title>
        <authorList>
            <person name="Hill R."/>
        </authorList>
    </citation>
    <scope>NUCLEOTIDE SEQUENCE</scope>
    <source>
        <strain evidence="7">IMI 366586</strain>
    </source>
</reference>
<dbReference type="EC" id="3.4.16.-" evidence="6"/>
<evidence type="ECO:0000313" key="7">
    <source>
        <dbReference type="EMBL" id="KAJ4312505.1"/>
    </source>
</evidence>
<sequence length="567" mass="62917">MQFKLIGALLAFGTLSQAAFNRGALNAFNKEHPRRYDLKRAPDTPSAPVLEARSKSKFLNKKTKKFVVDGSAIPEVAFDIGESYAGLLPISQDPDESRELYFWFFPSTNPHAGDEVVIWLNGGPGCSSLSGLLTENGPFLWQDGTLAPTPNSYSWTNLTNVIWIEQPVGVGYSQGKPNITNEVELGLQFIGFWRNFIETFELQGATTYITGESYAGYYVPYIADAFITANDDTYYKLGGVAINDPIIGDGTLQQQAVIYPYIEYWQNLINLNQTALNALRWTHEHCNYSTYIDHYGTFPPPKGLFSVLPDPYADTSGNYTCDIFDYAYSAALDSNPCFNIYHITDTCPHTYAQLGIVNEGDYSPPGAQVYFNRTDVKKALNAPQVDWYQCTPNNVFGDGDPKSNASDSSLAPAQNDVLRRVIEHTNNTIIGVGRLDFLLPPNGTLFALQNATWNGKQGFQRYPQDKQFYVPFHPEYNGGRLSEAGTVGQWGHERGLTYYEVQLAGHELPGYTAGAGYRVLELLLGRIKNLGTIENFTTQKGHFQGKPTSGLSPPGVNALNIPWEHGF</sequence>
<evidence type="ECO:0000256" key="2">
    <source>
        <dbReference type="ARBA" id="ARBA00022645"/>
    </source>
</evidence>
<dbReference type="PROSITE" id="PS00131">
    <property type="entry name" value="CARBOXYPEPT_SER_SER"/>
    <property type="match status" value="1"/>
</dbReference>
<dbReference type="GO" id="GO:0006508">
    <property type="term" value="P:proteolysis"/>
    <property type="evidence" value="ECO:0007669"/>
    <property type="project" value="UniProtKB-KW"/>
</dbReference>
<protein>
    <recommendedName>
        <fullName evidence="6">Carboxypeptidase</fullName>
        <ecNumber evidence="6">3.4.16.-</ecNumber>
    </recommendedName>
</protein>
<accession>A0A9W9BHE0</accession>